<reference evidence="1 2" key="1">
    <citation type="submission" date="2018-05" db="EMBL/GenBank/DDBJ databases">
        <title>Streptomyces venezuelae.</title>
        <authorList>
            <person name="Kim W."/>
            <person name="Lee N."/>
            <person name="Cho B.-K."/>
        </authorList>
    </citation>
    <scope>NUCLEOTIDE SEQUENCE [LARGE SCALE GENOMIC DNA]</scope>
    <source>
        <strain evidence="1 2">ATCC 15068</strain>
    </source>
</reference>
<organism evidence="1 2">
    <name type="scientific">Streptomyces venezuelae</name>
    <dbReference type="NCBI Taxonomy" id="54571"/>
    <lineage>
        <taxon>Bacteria</taxon>
        <taxon>Bacillati</taxon>
        <taxon>Actinomycetota</taxon>
        <taxon>Actinomycetes</taxon>
        <taxon>Kitasatosporales</taxon>
        <taxon>Streptomycetaceae</taxon>
        <taxon>Streptomyces</taxon>
    </lineage>
</organism>
<dbReference type="Proteomes" id="UP000324106">
    <property type="component" value="Chromosome"/>
</dbReference>
<name>A0A5P2AS99_STRVZ</name>
<proteinExistence type="predicted"/>
<sequence>MRDMAVEARSSPAVFPAWCHGLSSAFRFASPPPGPAAGTPARVIAAGRPGAPGCPACPCPGGAVPPNSSSQVAFSAMFHPRGDRILLPRT</sequence>
<accession>A0A5P2AS99</accession>
<gene>
    <name evidence="1" type="ORF">DEJ46_20300</name>
</gene>
<evidence type="ECO:0000313" key="2">
    <source>
        <dbReference type="Proteomes" id="UP000324106"/>
    </source>
</evidence>
<dbReference type="AlphaFoldDB" id="A0A5P2AS99"/>
<evidence type="ECO:0000313" key="1">
    <source>
        <dbReference type="EMBL" id="QES21162.1"/>
    </source>
</evidence>
<dbReference type="EMBL" id="CP029194">
    <property type="protein sequence ID" value="QES21162.1"/>
    <property type="molecule type" value="Genomic_DNA"/>
</dbReference>
<protein>
    <submittedName>
        <fullName evidence="1">Uncharacterized protein</fullName>
    </submittedName>
</protein>